<evidence type="ECO:0000313" key="2">
    <source>
        <dbReference type="EMBL" id="MDH6213096.1"/>
    </source>
</evidence>
<reference evidence="2 3" key="1">
    <citation type="submission" date="2023-04" db="EMBL/GenBank/DDBJ databases">
        <title>Forest soil microbial communities from Buena Vista Peninsula, Colon Province, Panama.</title>
        <authorList>
            <person name="Bouskill N."/>
        </authorList>
    </citation>
    <scope>NUCLEOTIDE SEQUENCE [LARGE SCALE GENOMIC DNA]</scope>
    <source>
        <strain evidence="2 3">GGS1</strain>
    </source>
</reference>
<evidence type="ECO:0000256" key="1">
    <source>
        <dbReference type="SAM" id="Phobius"/>
    </source>
</evidence>
<keyword evidence="1" id="KW-0472">Membrane</keyword>
<feature type="transmembrane region" description="Helical" evidence="1">
    <location>
        <begin position="460"/>
        <end position="481"/>
    </location>
</feature>
<name>A0ABT6L9V4_9ACTN</name>
<accession>A0ABT6L9V4</accession>
<dbReference type="RefSeq" id="WP_280874135.1">
    <property type="nucleotide sequence ID" value="NZ_JARXVH010000001.1"/>
</dbReference>
<organism evidence="2 3">
    <name type="scientific">Streptomyces pseudovenezuelae</name>
    <dbReference type="NCBI Taxonomy" id="67350"/>
    <lineage>
        <taxon>Bacteria</taxon>
        <taxon>Bacillati</taxon>
        <taxon>Actinomycetota</taxon>
        <taxon>Actinomycetes</taxon>
        <taxon>Kitasatosporales</taxon>
        <taxon>Streptomycetaceae</taxon>
        <taxon>Streptomyces</taxon>
        <taxon>Streptomyces aurantiacus group</taxon>
    </lineage>
</organism>
<keyword evidence="3" id="KW-1185">Reference proteome</keyword>
<feature type="transmembrane region" description="Helical" evidence="1">
    <location>
        <begin position="429"/>
        <end position="448"/>
    </location>
</feature>
<proteinExistence type="predicted"/>
<keyword evidence="1" id="KW-0812">Transmembrane</keyword>
<keyword evidence="1" id="KW-1133">Transmembrane helix</keyword>
<dbReference type="Proteomes" id="UP001160499">
    <property type="component" value="Unassembled WGS sequence"/>
</dbReference>
<dbReference type="EMBL" id="JARXVH010000001">
    <property type="protein sequence ID" value="MDH6213096.1"/>
    <property type="molecule type" value="Genomic_DNA"/>
</dbReference>
<evidence type="ECO:0000313" key="3">
    <source>
        <dbReference type="Proteomes" id="UP001160499"/>
    </source>
</evidence>
<comment type="caution">
    <text evidence="2">The sequence shown here is derived from an EMBL/GenBank/DDBJ whole genome shotgun (WGS) entry which is preliminary data.</text>
</comment>
<evidence type="ECO:0008006" key="4">
    <source>
        <dbReference type="Google" id="ProtNLM"/>
    </source>
</evidence>
<protein>
    <recommendedName>
        <fullName evidence="4">Membrane-associated oxidoreductase</fullName>
    </recommendedName>
</protein>
<gene>
    <name evidence="2" type="ORF">M2283_000375</name>
</gene>
<feature type="transmembrane region" description="Helical" evidence="1">
    <location>
        <begin position="399"/>
        <end position="417"/>
    </location>
</feature>
<sequence length="487" mass="53107">MEISDLTPAELRVWRAFPRGESVDFRESPDEDVSAGAEWGPERTVRAKVLKALLLSAPQEEGEVAALRLSGARVTGVLNLIYAVVEHAARLSHCHFDEPLDLYSSRLRQLNLMDSVFPALTLGSSRVDGPLRLTRCRVRGLVKVGGTQISGAVFLNGAEIDAPDATQPALQLNQSTIGHDFVATGLRVYGETRLNGASVAGKVNLENAEFHNPGGMALSAEALEANADVNARRLRAYGQIELRGARIAGRLDLSRSHLSHPGGTALRASSSVIGELWLYGSDPVEGLLNLRRAHIEVLSFGPEVLPDEVRINNLSFTTLTPHLPAERRLPMLERDGEGYVPYAYEQLTAAYRRIGDDRAAREVQLAKQLRHRATLPWYGRAWGHLQEVTVGYGFRPLRAMIWLLSLLATGSIAYALHNPPALKPSEAPPFNAVFFTLDLLLPVISFGQEGAFAPHGGYQALSYVLIITGWILATTVIAGVTRSVSRQ</sequence>